<evidence type="ECO:0000256" key="2">
    <source>
        <dbReference type="ARBA" id="ARBA00022478"/>
    </source>
</evidence>
<dbReference type="OrthoDB" id="1162399at2759"/>
<dbReference type="Gene3D" id="2.40.50.140">
    <property type="entry name" value="Nucleic acid-binding proteins"/>
    <property type="match status" value="1"/>
</dbReference>
<evidence type="ECO:0000256" key="1">
    <source>
        <dbReference type="ARBA" id="ARBA00004123"/>
    </source>
</evidence>
<dbReference type="GO" id="GO:0005665">
    <property type="term" value="C:RNA polymerase II, core complex"/>
    <property type="evidence" value="ECO:0007669"/>
    <property type="project" value="TreeGrafter"/>
</dbReference>
<protein>
    <submittedName>
        <fullName evidence="5">DNA-directed RNA polymerase II subunit rpb7</fullName>
    </submittedName>
</protein>
<proteinExistence type="predicted"/>
<dbReference type="InterPro" id="IPR045113">
    <property type="entry name" value="Rpb7-like"/>
</dbReference>
<dbReference type="Gene3D" id="3.30.1490.120">
    <property type="entry name" value="RNA polymerase Rpb7-like, N-terminal domain"/>
    <property type="match status" value="1"/>
</dbReference>
<dbReference type="InterPro" id="IPR036898">
    <property type="entry name" value="RNA_pol_Rpb7-like_N_sf"/>
</dbReference>
<dbReference type="AlphaFoldDB" id="A0A0L6VFQ8"/>
<dbReference type="PANTHER" id="PTHR12709">
    <property type="entry name" value="DNA-DIRECTED RNA POLYMERASE II, III"/>
    <property type="match status" value="1"/>
</dbReference>
<dbReference type="EMBL" id="LAVV01006495">
    <property type="protein sequence ID" value="KNZ59626.1"/>
    <property type="molecule type" value="Genomic_DNA"/>
</dbReference>
<dbReference type="GO" id="GO:0031369">
    <property type="term" value="F:translation initiation factor binding"/>
    <property type="evidence" value="ECO:0007669"/>
    <property type="project" value="TreeGrafter"/>
</dbReference>
<keyword evidence="6" id="KW-1185">Reference proteome</keyword>
<gene>
    <name evidence="5" type="ORF">VP01_1692g1</name>
</gene>
<dbReference type="FunFam" id="2.40.50.140:FF:000043">
    <property type="entry name" value="DNA-directed RNA polymerase II subunit RPB7"/>
    <property type="match status" value="1"/>
</dbReference>
<keyword evidence="2 5" id="KW-0240">DNA-directed RNA polymerase</keyword>
<dbReference type="Proteomes" id="UP000037035">
    <property type="component" value="Unassembled WGS sequence"/>
</dbReference>
<comment type="subcellular location">
    <subcellularLocation>
        <location evidence="1">Nucleus</location>
    </subcellularLocation>
</comment>
<feature type="domain" description="S1 motif" evidence="4">
    <location>
        <begin position="107"/>
        <end position="188"/>
    </location>
</feature>
<dbReference type="GO" id="GO:0060213">
    <property type="term" value="P:positive regulation of nuclear-transcribed mRNA poly(A) tail shortening"/>
    <property type="evidence" value="ECO:0007669"/>
    <property type="project" value="TreeGrafter"/>
</dbReference>
<dbReference type="VEuPathDB" id="FungiDB:VP01_1692g1"/>
<dbReference type="Pfam" id="PF00575">
    <property type="entry name" value="S1"/>
    <property type="match status" value="1"/>
</dbReference>
<dbReference type="SUPFAM" id="SSF50249">
    <property type="entry name" value="Nucleic acid-binding proteins"/>
    <property type="match status" value="1"/>
</dbReference>
<accession>A0A0L6VFQ8</accession>
<evidence type="ECO:0000313" key="6">
    <source>
        <dbReference type="Proteomes" id="UP000037035"/>
    </source>
</evidence>
<dbReference type="STRING" id="27349.A0A0L6VFQ8"/>
<evidence type="ECO:0000313" key="5">
    <source>
        <dbReference type="EMBL" id="KNZ59626.1"/>
    </source>
</evidence>
<name>A0A0L6VFQ8_9BASI</name>
<reference evidence="5 6" key="1">
    <citation type="submission" date="2015-08" db="EMBL/GenBank/DDBJ databases">
        <title>Next Generation Sequencing and Analysis of the Genome of Puccinia sorghi L Schw, the Causal Agent of Maize Common Rust.</title>
        <authorList>
            <person name="Rochi L."/>
            <person name="Burguener G."/>
            <person name="Darino M."/>
            <person name="Turjanski A."/>
            <person name="Kreff E."/>
            <person name="Dieguez M.J."/>
            <person name="Sacco F."/>
        </authorList>
    </citation>
    <scope>NUCLEOTIDE SEQUENCE [LARGE SCALE GENOMIC DNA]</scope>
    <source>
        <strain evidence="5 6">RO10H11247</strain>
    </source>
</reference>
<dbReference type="PROSITE" id="PS50126">
    <property type="entry name" value="S1"/>
    <property type="match status" value="1"/>
</dbReference>
<dbReference type="CDD" id="cd04462">
    <property type="entry name" value="S1_RNAPII_Rpb7"/>
    <property type="match status" value="1"/>
</dbReference>
<dbReference type="PANTHER" id="PTHR12709:SF4">
    <property type="entry name" value="DNA-DIRECTED RNA POLYMERASE II SUBUNIT RPB7"/>
    <property type="match status" value="1"/>
</dbReference>
<dbReference type="GO" id="GO:0006367">
    <property type="term" value="P:transcription initiation at RNA polymerase II promoter"/>
    <property type="evidence" value="ECO:0007669"/>
    <property type="project" value="TreeGrafter"/>
</dbReference>
<dbReference type="GO" id="GO:0045948">
    <property type="term" value="P:positive regulation of translational initiation"/>
    <property type="evidence" value="ECO:0007669"/>
    <property type="project" value="TreeGrafter"/>
</dbReference>
<sequence length="270" mass="29841">MFFIARMAPSSFLVAVQGTLAYDQSPSLLLRSAQKATSMTSSTKMPRVLALSLSSSFPTFPCFFRPLGYIIAVLRILNVSAGTIQPGTEMAEFMIKYSAIVLKPFKGEVVDGIVGQVNKMGFFVEVGPLQAFVSSHLIPSDLKFDPNANPPCFSSDEDQATIEKGTRIRLKIVGTRVDATEIVSFSPHEFCFLQSERSRFAVPFFSFHALDLVDLHTFCDGCHFDISSGGLSWTNRLKEPTLVFESQEKTGDDDSLNMEFLIRGFFSIAL</sequence>
<dbReference type="GO" id="GO:0000932">
    <property type="term" value="C:P-body"/>
    <property type="evidence" value="ECO:0007669"/>
    <property type="project" value="TreeGrafter"/>
</dbReference>
<dbReference type="GO" id="GO:0003697">
    <property type="term" value="F:single-stranded DNA binding"/>
    <property type="evidence" value="ECO:0007669"/>
    <property type="project" value="TreeGrafter"/>
</dbReference>
<dbReference type="GO" id="GO:0003727">
    <property type="term" value="F:single-stranded RNA binding"/>
    <property type="evidence" value="ECO:0007669"/>
    <property type="project" value="TreeGrafter"/>
</dbReference>
<dbReference type="InterPro" id="IPR003029">
    <property type="entry name" value="S1_domain"/>
</dbReference>
<dbReference type="SMART" id="SM00316">
    <property type="entry name" value="S1"/>
    <property type="match status" value="1"/>
</dbReference>
<dbReference type="SUPFAM" id="SSF88798">
    <property type="entry name" value="N-terminal, heterodimerisation domain of RBP7 (RpoE)"/>
    <property type="match status" value="1"/>
</dbReference>
<organism evidence="5 6">
    <name type="scientific">Puccinia sorghi</name>
    <dbReference type="NCBI Taxonomy" id="27349"/>
    <lineage>
        <taxon>Eukaryota</taxon>
        <taxon>Fungi</taxon>
        <taxon>Dikarya</taxon>
        <taxon>Basidiomycota</taxon>
        <taxon>Pucciniomycotina</taxon>
        <taxon>Pucciniomycetes</taxon>
        <taxon>Pucciniales</taxon>
        <taxon>Pucciniaceae</taxon>
        <taxon>Puccinia</taxon>
    </lineage>
</organism>
<comment type="caution">
    <text evidence="5">The sequence shown here is derived from an EMBL/GenBank/DDBJ whole genome shotgun (WGS) entry which is preliminary data.</text>
</comment>
<evidence type="ECO:0000259" key="4">
    <source>
        <dbReference type="PROSITE" id="PS50126"/>
    </source>
</evidence>
<keyword evidence="3" id="KW-0804">Transcription</keyword>
<dbReference type="InterPro" id="IPR012340">
    <property type="entry name" value="NA-bd_OB-fold"/>
</dbReference>
<evidence type="ECO:0000256" key="3">
    <source>
        <dbReference type="ARBA" id="ARBA00023163"/>
    </source>
</evidence>